<dbReference type="PROSITE" id="PS51471">
    <property type="entry name" value="FE2OG_OXY"/>
    <property type="match status" value="1"/>
</dbReference>
<dbReference type="EMBL" id="RSCL01000009">
    <property type="protein sequence ID" value="RUT05125.1"/>
    <property type="molecule type" value="Genomic_DNA"/>
</dbReference>
<reference evidence="2" key="1">
    <citation type="submission" date="2018-12" db="EMBL/GenBank/DDBJ databases">
        <authorList>
            <person name="Will S."/>
            <person name="Neumann-Schaal M."/>
            <person name="Henke P."/>
        </authorList>
    </citation>
    <scope>NUCLEOTIDE SEQUENCE</scope>
    <source>
        <strain evidence="2">PCC 7102</strain>
    </source>
</reference>
<feature type="domain" description="Fe2OG dioxygenase" evidence="1">
    <location>
        <begin position="95"/>
        <end position="192"/>
    </location>
</feature>
<dbReference type="PANTHER" id="PTHR31212">
    <property type="entry name" value="ALPHA-KETOGLUTARATE-DEPENDENT DIOXYGENASE ALKB HOMOLOG 3"/>
    <property type="match status" value="1"/>
</dbReference>
<sequence length="204" mass="23483">MVLSSTDTNPPIEYVPNFLTPSQALELHNHCETLAWRQNTIKIFGKTMPVPRLECMYGDEGCDYLYSKSVLLQPIAWTPELQQLRLHIESSTGYRFHIVLCNRYRDGRDSNGWHADNEKSMGESPAIASITLGQKRKFQMRQGKKGKPVDIWLKHGSLLVMHPGCQESWVHQLPKTTRPVEERINLTFRPHINGKICNEETDLK</sequence>
<accession>A0A3S1D7T8</accession>
<dbReference type="InterPro" id="IPR037151">
    <property type="entry name" value="AlkB-like_sf"/>
</dbReference>
<keyword evidence="3" id="KW-1185">Reference proteome</keyword>
<dbReference type="GO" id="GO:0006307">
    <property type="term" value="P:DNA alkylation repair"/>
    <property type="evidence" value="ECO:0007669"/>
    <property type="project" value="InterPro"/>
</dbReference>
<dbReference type="Pfam" id="PF13532">
    <property type="entry name" value="2OG-FeII_Oxy_2"/>
    <property type="match status" value="1"/>
</dbReference>
<dbReference type="OrthoDB" id="190276at2"/>
<organism evidence="2 3">
    <name type="scientific">Dulcicalothrix desertica PCC 7102</name>
    <dbReference type="NCBI Taxonomy" id="232991"/>
    <lineage>
        <taxon>Bacteria</taxon>
        <taxon>Bacillati</taxon>
        <taxon>Cyanobacteriota</taxon>
        <taxon>Cyanophyceae</taxon>
        <taxon>Nostocales</taxon>
        <taxon>Calotrichaceae</taxon>
        <taxon>Dulcicalothrix</taxon>
    </lineage>
</organism>
<evidence type="ECO:0000259" key="1">
    <source>
        <dbReference type="PROSITE" id="PS51471"/>
    </source>
</evidence>
<evidence type="ECO:0000313" key="2">
    <source>
        <dbReference type="EMBL" id="RUT05125.1"/>
    </source>
</evidence>
<reference evidence="2" key="2">
    <citation type="journal article" date="2019" name="Genome Biol. Evol.">
        <title>Day and night: Metabolic profiles and evolutionary relationships of six axenic non-marine cyanobacteria.</title>
        <authorList>
            <person name="Will S.E."/>
            <person name="Henke P."/>
            <person name="Boedeker C."/>
            <person name="Huang S."/>
            <person name="Brinkmann H."/>
            <person name="Rohde M."/>
            <person name="Jarek M."/>
            <person name="Friedl T."/>
            <person name="Seufert S."/>
            <person name="Schumacher M."/>
            <person name="Overmann J."/>
            <person name="Neumann-Schaal M."/>
            <person name="Petersen J."/>
        </authorList>
    </citation>
    <scope>NUCLEOTIDE SEQUENCE [LARGE SCALE GENOMIC DNA]</scope>
    <source>
        <strain evidence="2">PCC 7102</strain>
    </source>
</reference>
<dbReference type="Gene3D" id="2.60.120.590">
    <property type="entry name" value="Alpha-ketoglutarate-dependent dioxygenase AlkB-like"/>
    <property type="match status" value="1"/>
</dbReference>
<protein>
    <submittedName>
        <fullName evidence="2">Alkylated DNA repair protein</fullName>
    </submittedName>
</protein>
<dbReference type="InterPro" id="IPR032854">
    <property type="entry name" value="ALKBH3"/>
</dbReference>
<dbReference type="InterPro" id="IPR005123">
    <property type="entry name" value="Oxoglu/Fe-dep_dioxygenase_dom"/>
</dbReference>
<evidence type="ECO:0000313" key="3">
    <source>
        <dbReference type="Proteomes" id="UP000271624"/>
    </source>
</evidence>
<name>A0A3S1D7T8_9CYAN</name>
<dbReference type="SUPFAM" id="SSF51197">
    <property type="entry name" value="Clavaminate synthase-like"/>
    <property type="match status" value="1"/>
</dbReference>
<comment type="caution">
    <text evidence="2">The sequence shown here is derived from an EMBL/GenBank/DDBJ whole genome shotgun (WGS) entry which is preliminary data.</text>
</comment>
<dbReference type="Proteomes" id="UP000271624">
    <property type="component" value="Unassembled WGS sequence"/>
</dbReference>
<dbReference type="PANTHER" id="PTHR31212:SF4">
    <property type="entry name" value="ALPHA-KETOGLUTARATE-DEPENDENT DIOXYGENASE ALKB HOMOLOG 3"/>
    <property type="match status" value="1"/>
</dbReference>
<gene>
    <name evidence="2" type="ORF">DSM106972_039460</name>
</gene>
<dbReference type="RefSeq" id="WP_127082376.1">
    <property type="nucleotide sequence ID" value="NZ_RSCL01000009.1"/>
</dbReference>
<dbReference type="AlphaFoldDB" id="A0A3S1D7T8"/>
<dbReference type="InterPro" id="IPR027450">
    <property type="entry name" value="AlkB-like"/>
</dbReference>
<proteinExistence type="predicted"/>
<dbReference type="GO" id="GO:0051213">
    <property type="term" value="F:dioxygenase activity"/>
    <property type="evidence" value="ECO:0007669"/>
    <property type="project" value="InterPro"/>
</dbReference>